<feature type="transmembrane region" description="Helical" evidence="7">
    <location>
        <begin position="127"/>
        <end position="148"/>
    </location>
</feature>
<feature type="transmembrane region" description="Helical" evidence="7">
    <location>
        <begin position="209"/>
        <end position="229"/>
    </location>
</feature>
<sequence>MTKPNTRRAEGRKIVQPLSTISTAQIFLCFLQLGFTAFGGPIAHLAYFREAFVAKRHWLSEAQYSELVAMCQFLPGPSSSQVGFALGYHAGGWRGALAAWLGFTLPSALLLTLAAVGVLATQGLPTGILQGLLAVAVAVVAQAIWEMAKQHSAGGGRLIVMLLAAAVLCVFSSAQATVLVLILAGLIGAISFRPTSSDTQTAALRAPSFPIGILLLCLALSLLFVLPLLSTLSPWLALTDSFYRAGALVFGGGHVVLPLLQAELVTPGWLSADTFYTGYGLAQAVPGPLFTLAAYLGASVPALASPLLGASIMLIAVFLPGLLLVIGLLPFWAHWQRHLRVRAAVIGLNAAVVGLLLATWLVSIVPHAWTDWRGVALTIAASTALQWAKWPAWLVVLLSTAAGFALAMV</sequence>
<dbReference type="NCBIfam" id="TIGR00937">
    <property type="entry name" value="2A51"/>
    <property type="match status" value="1"/>
</dbReference>
<evidence type="ECO:0000313" key="8">
    <source>
        <dbReference type="EMBL" id="MFD0949867.1"/>
    </source>
</evidence>
<feature type="transmembrane region" description="Helical" evidence="7">
    <location>
        <begin position="160"/>
        <end position="189"/>
    </location>
</feature>
<feature type="transmembrane region" description="Helical" evidence="7">
    <location>
        <begin position="100"/>
        <end position="121"/>
    </location>
</feature>
<dbReference type="PANTHER" id="PTHR33567:SF3">
    <property type="entry name" value="CHROMATE ION TRANSPORTER (EUROFUNG)"/>
    <property type="match status" value="1"/>
</dbReference>
<protein>
    <submittedName>
        <fullName evidence="8">Chromate efflux transporter</fullName>
    </submittedName>
</protein>
<dbReference type="PIRSF" id="PIRSF004810">
    <property type="entry name" value="ChrA"/>
    <property type="match status" value="1"/>
</dbReference>
<accession>A0ABW3HI27</accession>
<keyword evidence="4 7" id="KW-0812">Transmembrane</keyword>
<dbReference type="PANTHER" id="PTHR33567">
    <property type="entry name" value="CHROMATE ION TRANSPORTER (EUROFUNG)"/>
    <property type="match status" value="1"/>
</dbReference>
<evidence type="ECO:0000313" key="9">
    <source>
        <dbReference type="Proteomes" id="UP001597044"/>
    </source>
</evidence>
<feature type="transmembrane region" description="Helical" evidence="7">
    <location>
        <begin position="21"/>
        <end position="47"/>
    </location>
</feature>
<reference evidence="9" key="1">
    <citation type="journal article" date="2019" name="Int. J. Syst. Evol. Microbiol.">
        <title>The Global Catalogue of Microorganisms (GCM) 10K type strain sequencing project: providing services to taxonomists for standard genome sequencing and annotation.</title>
        <authorList>
            <consortium name="The Broad Institute Genomics Platform"/>
            <consortium name="The Broad Institute Genome Sequencing Center for Infectious Disease"/>
            <person name="Wu L."/>
            <person name="Ma J."/>
        </authorList>
    </citation>
    <scope>NUCLEOTIDE SEQUENCE [LARGE SCALE GENOMIC DNA]</scope>
    <source>
        <strain evidence="9">CCUG 63419</strain>
    </source>
</reference>
<feature type="transmembrane region" description="Helical" evidence="7">
    <location>
        <begin position="307"/>
        <end position="333"/>
    </location>
</feature>
<keyword evidence="3" id="KW-1003">Cell membrane</keyword>
<dbReference type="Pfam" id="PF02417">
    <property type="entry name" value="Chromate_transp"/>
    <property type="match status" value="2"/>
</dbReference>
<evidence type="ECO:0000256" key="4">
    <source>
        <dbReference type="ARBA" id="ARBA00022692"/>
    </source>
</evidence>
<keyword evidence="5 7" id="KW-1133">Transmembrane helix</keyword>
<comment type="similarity">
    <text evidence="2">Belongs to the chromate ion transporter (CHR) (TC 2.A.51) family.</text>
</comment>
<keyword evidence="9" id="KW-1185">Reference proteome</keyword>
<dbReference type="Proteomes" id="UP001597044">
    <property type="component" value="Unassembled WGS sequence"/>
</dbReference>
<evidence type="ECO:0000256" key="7">
    <source>
        <dbReference type="SAM" id="Phobius"/>
    </source>
</evidence>
<gene>
    <name evidence="8" type="primary">chrA</name>
    <name evidence="8" type="ORF">ACFQ0F_05615</name>
</gene>
<evidence type="ECO:0000256" key="1">
    <source>
        <dbReference type="ARBA" id="ARBA00004651"/>
    </source>
</evidence>
<dbReference type="InterPro" id="IPR014047">
    <property type="entry name" value="Chr_Tranpt_l_chain"/>
</dbReference>
<evidence type="ECO:0000256" key="2">
    <source>
        <dbReference type="ARBA" id="ARBA00005262"/>
    </source>
</evidence>
<dbReference type="EMBL" id="JBHTIT010000001">
    <property type="protein sequence ID" value="MFD0949867.1"/>
    <property type="molecule type" value="Genomic_DNA"/>
</dbReference>
<name>A0ABW3HI27_9GAMM</name>
<keyword evidence="6 7" id="KW-0472">Membrane</keyword>
<dbReference type="InterPro" id="IPR003370">
    <property type="entry name" value="Chromate_transpt"/>
</dbReference>
<evidence type="ECO:0000256" key="3">
    <source>
        <dbReference type="ARBA" id="ARBA00022475"/>
    </source>
</evidence>
<feature type="transmembrane region" description="Helical" evidence="7">
    <location>
        <begin position="241"/>
        <end position="260"/>
    </location>
</feature>
<proteinExistence type="inferred from homology"/>
<organism evidence="8 9">
    <name type="scientific">Paraperlucidibaca wandonensis</name>
    <dbReference type="NCBI Taxonomy" id="1268273"/>
    <lineage>
        <taxon>Bacteria</taxon>
        <taxon>Pseudomonadati</taxon>
        <taxon>Pseudomonadota</taxon>
        <taxon>Gammaproteobacteria</taxon>
        <taxon>Moraxellales</taxon>
        <taxon>Moraxellaceae</taxon>
        <taxon>Paraperlucidibaca</taxon>
    </lineage>
</organism>
<evidence type="ECO:0000256" key="5">
    <source>
        <dbReference type="ARBA" id="ARBA00022989"/>
    </source>
</evidence>
<comment type="subcellular location">
    <subcellularLocation>
        <location evidence="1">Cell membrane</location>
        <topology evidence="1">Multi-pass membrane protein</topology>
    </subcellularLocation>
</comment>
<dbReference type="RefSeq" id="WP_379069941.1">
    <property type="nucleotide sequence ID" value="NZ_JBHTIT010000001.1"/>
</dbReference>
<comment type="caution">
    <text evidence="8">The sequence shown here is derived from an EMBL/GenBank/DDBJ whole genome shotgun (WGS) entry which is preliminary data.</text>
</comment>
<feature type="transmembrane region" description="Helical" evidence="7">
    <location>
        <begin position="345"/>
        <end position="370"/>
    </location>
</feature>
<evidence type="ECO:0000256" key="6">
    <source>
        <dbReference type="ARBA" id="ARBA00023136"/>
    </source>
</evidence>
<feature type="transmembrane region" description="Helical" evidence="7">
    <location>
        <begin position="390"/>
        <end position="408"/>
    </location>
</feature>